<dbReference type="PANTHER" id="PTHR43130">
    <property type="entry name" value="ARAC-FAMILY TRANSCRIPTIONAL REGULATOR"/>
    <property type="match status" value="1"/>
</dbReference>
<accession>A0A7K3M2U0</accession>
<evidence type="ECO:0000313" key="5">
    <source>
        <dbReference type="Proteomes" id="UP000460435"/>
    </source>
</evidence>
<evidence type="ECO:0000256" key="2">
    <source>
        <dbReference type="ARBA" id="ARBA00023163"/>
    </source>
</evidence>
<organism evidence="4 5">
    <name type="scientific">Phytoactinopolyspora mesophila</name>
    <dbReference type="NCBI Taxonomy" id="2650750"/>
    <lineage>
        <taxon>Bacteria</taxon>
        <taxon>Bacillati</taxon>
        <taxon>Actinomycetota</taxon>
        <taxon>Actinomycetes</taxon>
        <taxon>Jiangellales</taxon>
        <taxon>Jiangellaceae</taxon>
        <taxon>Phytoactinopolyspora</taxon>
    </lineage>
</organism>
<dbReference type="Gene3D" id="1.10.10.60">
    <property type="entry name" value="Homeodomain-like"/>
    <property type="match status" value="1"/>
</dbReference>
<evidence type="ECO:0000313" key="4">
    <source>
        <dbReference type="EMBL" id="NDL56748.1"/>
    </source>
</evidence>
<dbReference type="InterPro" id="IPR018060">
    <property type="entry name" value="HTH_AraC"/>
</dbReference>
<keyword evidence="5" id="KW-1185">Reference proteome</keyword>
<dbReference type="InterPro" id="IPR002818">
    <property type="entry name" value="DJ-1/PfpI"/>
</dbReference>
<keyword evidence="1" id="KW-0805">Transcription regulation</keyword>
<dbReference type="Pfam" id="PF12833">
    <property type="entry name" value="HTH_18"/>
    <property type="match status" value="1"/>
</dbReference>
<dbReference type="Pfam" id="PF01965">
    <property type="entry name" value="DJ-1_PfpI"/>
    <property type="match status" value="1"/>
</dbReference>
<proteinExistence type="predicted"/>
<evidence type="ECO:0000259" key="3">
    <source>
        <dbReference type="PROSITE" id="PS01124"/>
    </source>
</evidence>
<dbReference type="GO" id="GO:0043565">
    <property type="term" value="F:sequence-specific DNA binding"/>
    <property type="evidence" value="ECO:0007669"/>
    <property type="project" value="InterPro"/>
</dbReference>
<dbReference type="CDD" id="cd03137">
    <property type="entry name" value="GATase1_AraC_1"/>
    <property type="match status" value="1"/>
</dbReference>
<dbReference type="InterPro" id="IPR052158">
    <property type="entry name" value="INH-QAR"/>
</dbReference>
<dbReference type="SUPFAM" id="SSF52317">
    <property type="entry name" value="Class I glutamine amidotransferase-like"/>
    <property type="match status" value="1"/>
</dbReference>
<dbReference type="InterPro" id="IPR029062">
    <property type="entry name" value="Class_I_gatase-like"/>
</dbReference>
<dbReference type="InterPro" id="IPR009057">
    <property type="entry name" value="Homeodomain-like_sf"/>
</dbReference>
<evidence type="ECO:0000256" key="1">
    <source>
        <dbReference type="ARBA" id="ARBA00023015"/>
    </source>
</evidence>
<feature type="domain" description="HTH araC/xylS-type" evidence="3">
    <location>
        <begin position="243"/>
        <end position="341"/>
    </location>
</feature>
<dbReference type="Proteomes" id="UP000460435">
    <property type="component" value="Unassembled WGS sequence"/>
</dbReference>
<comment type="caution">
    <text evidence="4">The sequence shown here is derived from an EMBL/GenBank/DDBJ whole genome shotgun (WGS) entry which is preliminary data.</text>
</comment>
<dbReference type="GO" id="GO:0003700">
    <property type="term" value="F:DNA-binding transcription factor activity"/>
    <property type="evidence" value="ECO:0007669"/>
    <property type="project" value="InterPro"/>
</dbReference>
<protein>
    <submittedName>
        <fullName evidence="4">Helix-turn-helix domain-containing protein</fullName>
    </submittedName>
</protein>
<dbReference type="PROSITE" id="PS01124">
    <property type="entry name" value="HTH_ARAC_FAMILY_2"/>
    <property type="match status" value="1"/>
</dbReference>
<sequence>MADSVGYSSLRSRRSGSIVVVVAPRLIVLAGFPGVQGLDLTGPMDTFAGAHELVERTGRDDPGYQVMVASPDGRPFRTRAGLSVLPDCSLATVPVHVDTLIVPGGDTDEVMLRSDVTGWLRERAPGVRRVASVCTGAFLLAEAGLLNGRRATTHWSQCERLSRRYPQIDVDAAPIYVRDGNRYTSAGVCSGIDLALALVEEDLGRAAALTVARWLVMFLRRPGNQAQFSVQMSAQLADREPIREVQHWISDNLGADLSVPALAARAHSSPRHFARSFQQQVGVPPGQYVQQVRLEAARRHLEESDSSVEHIAAACGFGSTETMRRAFVDALGAAPAEYRRRFRPAASPTPAISDDAAP</sequence>
<dbReference type="SMART" id="SM00342">
    <property type="entry name" value="HTH_ARAC"/>
    <property type="match status" value="1"/>
</dbReference>
<reference evidence="4 5" key="1">
    <citation type="submission" date="2019-11" db="EMBL/GenBank/DDBJ databases">
        <authorList>
            <person name="Li X.-J."/>
            <person name="Feng X.-M."/>
        </authorList>
    </citation>
    <scope>NUCLEOTIDE SEQUENCE [LARGE SCALE GENOMIC DNA]</scope>
    <source>
        <strain evidence="4 5">XMNu-373</strain>
    </source>
</reference>
<dbReference type="PANTHER" id="PTHR43130:SF3">
    <property type="entry name" value="HTH-TYPE TRANSCRIPTIONAL REGULATOR RV1931C"/>
    <property type="match status" value="1"/>
</dbReference>
<dbReference type="AlphaFoldDB" id="A0A7K3M2U0"/>
<dbReference type="EMBL" id="WLZY01000002">
    <property type="protein sequence ID" value="NDL56748.1"/>
    <property type="molecule type" value="Genomic_DNA"/>
</dbReference>
<name>A0A7K3M2U0_9ACTN</name>
<dbReference type="Gene3D" id="3.40.50.880">
    <property type="match status" value="1"/>
</dbReference>
<gene>
    <name evidence="4" type="ORF">F7O44_06655</name>
</gene>
<keyword evidence="2" id="KW-0804">Transcription</keyword>
<dbReference type="SUPFAM" id="SSF46689">
    <property type="entry name" value="Homeodomain-like"/>
    <property type="match status" value="2"/>
</dbReference>